<feature type="compositionally biased region" description="Pro residues" evidence="1">
    <location>
        <begin position="1"/>
        <end position="14"/>
    </location>
</feature>
<feature type="region of interest" description="Disordered" evidence="1">
    <location>
        <begin position="1"/>
        <end position="22"/>
    </location>
</feature>
<dbReference type="EMBL" id="CP036426">
    <property type="protein sequence ID" value="QDV38013.1"/>
    <property type="molecule type" value="Genomic_DNA"/>
</dbReference>
<sequence>MTASPTPSPAPAPTPTTSALDPDRFFDLQAPGSQEWWYFDAISDDGRDALVVIFFAGLPFDPAYGMAAKRHLKRPDRHPAPHPLDHCGISLGWYRPEGGTIRRRGRGNPGDRAQAYALDAHRRDAFDHDPSPFRVSVAGSRVERDEEGYRIVVGVADWDPKRRITADLRFRPAGGTEPFEVDLGAEGSPHRWILAAADCRVEGTLAIDGPGGDSVAFKGRGYHDHNAGSEELSLAMRRWEWGRVHEGDRTEIYYVAEPRSGGRRSLWISCRDGKPEEIREGPAEAVAQPWKNEFFVPYHGAMTFTDGDGRRLQRWNDHHVDSGPCYQRWLAEFRGPGFRSNRVGFSELLDTARMNHPLYNWMIPYRLRRHPAPG</sequence>
<dbReference type="GO" id="GO:0016829">
    <property type="term" value="F:lyase activity"/>
    <property type="evidence" value="ECO:0007669"/>
    <property type="project" value="UniProtKB-KW"/>
</dbReference>
<gene>
    <name evidence="2" type="primary">crtC</name>
    <name evidence="2" type="ORF">ElP_59610</name>
</gene>
<dbReference type="SUPFAM" id="SSF159245">
    <property type="entry name" value="AttH-like"/>
    <property type="match status" value="1"/>
</dbReference>
<dbReference type="CDD" id="cd21471">
    <property type="entry name" value="CrtC-like"/>
    <property type="match status" value="1"/>
</dbReference>
<name>A0A518HAX8_9BACT</name>
<dbReference type="AlphaFoldDB" id="A0A518HAX8"/>
<organism evidence="2 3">
    <name type="scientific">Tautonia plasticadhaerens</name>
    <dbReference type="NCBI Taxonomy" id="2527974"/>
    <lineage>
        <taxon>Bacteria</taxon>
        <taxon>Pseudomonadati</taxon>
        <taxon>Planctomycetota</taxon>
        <taxon>Planctomycetia</taxon>
        <taxon>Isosphaerales</taxon>
        <taxon>Isosphaeraceae</taxon>
        <taxon>Tautonia</taxon>
    </lineage>
</organism>
<protein>
    <submittedName>
        <fullName evidence="2">Acyclic carotenoid 1,2-hydratase</fullName>
        <ecNumber evidence="2">4.2.1.131</ecNumber>
    </submittedName>
</protein>
<keyword evidence="3" id="KW-1185">Reference proteome</keyword>
<dbReference type="EC" id="4.2.1.131" evidence="2"/>
<evidence type="ECO:0000313" key="3">
    <source>
        <dbReference type="Proteomes" id="UP000317835"/>
    </source>
</evidence>
<dbReference type="OrthoDB" id="5491608at2"/>
<keyword evidence="2" id="KW-0456">Lyase</keyword>
<evidence type="ECO:0000256" key="1">
    <source>
        <dbReference type="SAM" id="MobiDB-lite"/>
    </source>
</evidence>
<dbReference type="KEGG" id="tpla:ElP_59610"/>
<dbReference type="RefSeq" id="WP_145276197.1">
    <property type="nucleotide sequence ID" value="NZ_CP036426.1"/>
</dbReference>
<proteinExistence type="predicted"/>
<accession>A0A518HAX8</accession>
<dbReference type="Proteomes" id="UP000317835">
    <property type="component" value="Chromosome"/>
</dbReference>
<evidence type="ECO:0000313" key="2">
    <source>
        <dbReference type="EMBL" id="QDV38013.1"/>
    </source>
</evidence>
<reference evidence="2 3" key="1">
    <citation type="submission" date="2019-02" db="EMBL/GenBank/DDBJ databases">
        <title>Deep-cultivation of Planctomycetes and their phenomic and genomic characterization uncovers novel biology.</title>
        <authorList>
            <person name="Wiegand S."/>
            <person name="Jogler M."/>
            <person name="Boedeker C."/>
            <person name="Pinto D."/>
            <person name="Vollmers J."/>
            <person name="Rivas-Marin E."/>
            <person name="Kohn T."/>
            <person name="Peeters S.H."/>
            <person name="Heuer A."/>
            <person name="Rast P."/>
            <person name="Oberbeckmann S."/>
            <person name="Bunk B."/>
            <person name="Jeske O."/>
            <person name="Meyerdierks A."/>
            <person name="Storesund J.E."/>
            <person name="Kallscheuer N."/>
            <person name="Luecker S."/>
            <person name="Lage O.M."/>
            <person name="Pohl T."/>
            <person name="Merkel B.J."/>
            <person name="Hornburger P."/>
            <person name="Mueller R.-W."/>
            <person name="Bruemmer F."/>
            <person name="Labrenz M."/>
            <person name="Spormann A.M."/>
            <person name="Op den Camp H."/>
            <person name="Overmann J."/>
            <person name="Amann R."/>
            <person name="Jetten M.S.M."/>
            <person name="Mascher T."/>
            <person name="Medema M.H."/>
            <person name="Devos D.P."/>
            <person name="Kaster A.-K."/>
            <person name="Ovreas L."/>
            <person name="Rohde M."/>
            <person name="Galperin M.Y."/>
            <person name="Jogler C."/>
        </authorList>
    </citation>
    <scope>NUCLEOTIDE SEQUENCE [LARGE SCALE GENOMIC DNA]</scope>
    <source>
        <strain evidence="2 3">ElP</strain>
    </source>
</reference>